<dbReference type="AlphaFoldDB" id="A7SKE4"/>
<evidence type="ECO:0000313" key="4">
    <source>
        <dbReference type="Proteomes" id="UP000001593"/>
    </source>
</evidence>
<protein>
    <recommendedName>
        <fullName evidence="2">LicD/FKTN/FKRP nucleotidyltransferase domain-containing protein</fullName>
    </recommendedName>
</protein>
<dbReference type="KEGG" id="nve:5507255"/>
<proteinExistence type="predicted"/>
<keyword evidence="1" id="KW-0812">Transmembrane</keyword>
<dbReference type="GO" id="GO:0009100">
    <property type="term" value="P:glycoprotein metabolic process"/>
    <property type="evidence" value="ECO:0007669"/>
    <property type="project" value="UniProtKB-ARBA"/>
</dbReference>
<name>A7SKE4_NEMVE</name>
<dbReference type="EMBL" id="DS469686">
    <property type="protein sequence ID" value="EDO35822.1"/>
    <property type="molecule type" value="Genomic_DNA"/>
</dbReference>
<dbReference type="InterPro" id="IPR052942">
    <property type="entry name" value="LPS_cholinephosphotransferase"/>
</dbReference>
<dbReference type="Proteomes" id="UP000001593">
    <property type="component" value="Unassembled WGS sequence"/>
</dbReference>
<dbReference type="PANTHER" id="PTHR43404">
    <property type="entry name" value="LIPOPOLYSACCHARIDE CHOLINEPHOSPHOTRANSFERASE LICD"/>
    <property type="match status" value="1"/>
</dbReference>
<dbReference type="InterPro" id="IPR007074">
    <property type="entry name" value="LicD/FKTN/FKRP_NTP_transf"/>
</dbReference>
<organism evidence="3 4">
    <name type="scientific">Nematostella vectensis</name>
    <name type="common">Starlet sea anemone</name>
    <dbReference type="NCBI Taxonomy" id="45351"/>
    <lineage>
        <taxon>Eukaryota</taxon>
        <taxon>Metazoa</taxon>
        <taxon>Cnidaria</taxon>
        <taxon>Anthozoa</taxon>
        <taxon>Hexacorallia</taxon>
        <taxon>Actiniaria</taxon>
        <taxon>Edwardsiidae</taxon>
        <taxon>Nematostella</taxon>
    </lineage>
</organism>
<gene>
    <name evidence="3" type="ORF">NEMVEDRAFT_v1g213638</name>
</gene>
<dbReference type="PhylomeDB" id="A7SKE4"/>
<evidence type="ECO:0000313" key="3">
    <source>
        <dbReference type="EMBL" id="EDO35822.1"/>
    </source>
</evidence>
<keyword evidence="1" id="KW-0472">Membrane</keyword>
<dbReference type="PANTHER" id="PTHR43404:SF1">
    <property type="entry name" value="MNN4P"/>
    <property type="match status" value="1"/>
</dbReference>
<feature type="transmembrane region" description="Helical" evidence="1">
    <location>
        <begin position="21"/>
        <end position="41"/>
    </location>
</feature>
<accession>A7SKE4</accession>
<dbReference type="InParanoid" id="A7SKE4"/>
<keyword evidence="1" id="KW-1133">Transmembrane helix</keyword>
<sequence length="374" mass="43543">MRKPRLWIQCARNVARQRKSLLIIIALAILVFSILLLLTSLQFKPRPTPRSVLTPGNNWGVFTSRVRAPTDDVTSEEGLYNEYPKEEISFDLDNIPYASLPNAKCTLDGDRWDCTDIRKAVNNTIRQSQLVLTRLLLAFDALFKRYGLRYWLTRGALLGAARHKGHIPWDIDLDIALPEEDYFRLLYLIKNGVNFPQSVFLQRHDKELEIAEKGDGDSDDDNPVEDSRLRDGNERVRYYDVPGAPWNPRLRDTQSCYKWCLTFQHKQCAWHDGLMLEIYPVKMQGDFYDNSKLPHKEQILYKALPLDNLLFEGFSFPVAADWRRVLRTTYGDDYMLIPSPRMRRPYEGLVPDPLYSCHEFTVRGGVVVRYNPRQ</sequence>
<keyword evidence="4" id="KW-1185">Reference proteome</keyword>
<evidence type="ECO:0000259" key="2">
    <source>
        <dbReference type="Pfam" id="PF04991"/>
    </source>
</evidence>
<dbReference type="Pfam" id="PF04991">
    <property type="entry name" value="LicD"/>
    <property type="match status" value="1"/>
</dbReference>
<feature type="domain" description="LicD/FKTN/FKRP nucleotidyltransferase" evidence="2">
    <location>
        <begin position="144"/>
        <end position="198"/>
    </location>
</feature>
<evidence type="ECO:0000256" key="1">
    <source>
        <dbReference type="SAM" id="Phobius"/>
    </source>
</evidence>
<dbReference type="HOGENOM" id="CLU_062919_0_0_1"/>
<reference evidence="3 4" key="1">
    <citation type="journal article" date="2007" name="Science">
        <title>Sea anemone genome reveals ancestral eumetazoan gene repertoire and genomic organization.</title>
        <authorList>
            <person name="Putnam N.H."/>
            <person name="Srivastava M."/>
            <person name="Hellsten U."/>
            <person name="Dirks B."/>
            <person name="Chapman J."/>
            <person name="Salamov A."/>
            <person name="Terry A."/>
            <person name="Shapiro H."/>
            <person name="Lindquist E."/>
            <person name="Kapitonov V.V."/>
            <person name="Jurka J."/>
            <person name="Genikhovich G."/>
            <person name="Grigoriev I.V."/>
            <person name="Lucas S.M."/>
            <person name="Steele R.E."/>
            <person name="Finnerty J.R."/>
            <person name="Technau U."/>
            <person name="Martindale M.Q."/>
            <person name="Rokhsar D.S."/>
        </authorList>
    </citation>
    <scope>NUCLEOTIDE SEQUENCE [LARGE SCALE GENOMIC DNA]</scope>
    <source>
        <strain evidence="4">CH2 X CH6</strain>
    </source>
</reference>